<dbReference type="OrthoDB" id="6437583at2759"/>
<feature type="compositionally biased region" description="Basic and acidic residues" evidence="1">
    <location>
        <begin position="1"/>
        <end position="24"/>
    </location>
</feature>
<name>A0A087TAZ6_STEMI</name>
<dbReference type="GO" id="GO:0003676">
    <property type="term" value="F:nucleic acid binding"/>
    <property type="evidence" value="ECO:0007669"/>
    <property type="project" value="InterPro"/>
</dbReference>
<gene>
    <name evidence="2" type="ORF">X975_17198</name>
</gene>
<evidence type="ECO:0000313" key="3">
    <source>
        <dbReference type="Proteomes" id="UP000054359"/>
    </source>
</evidence>
<feature type="region of interest" description="Disordered" evidence="1">
    <location>
        <begin position="1"/>
        <end position="130"/>
    </location>
</feature>
<evidence type="ECO:0000256" key="1">
    <source>
        <dbReference type="SAM" id="MobiDB-lite"/>
    </source>
</evidence>
<feature type="non-terminal residue" evidence="2">
    <location>
        <position position="467"/>
    </location>
</feature>
<dbReference type="STRING" id="407821.A0A087TAZ6"/>
<organism evidence="2 3">
    <name type="scientific">Stegodyphus mimosarum</name>
    <name type="common">African social velvet spider</name>
    <dbReference type="NCBI Taxonomy" id="407821"/>
    <lineage>
        <taxon>Eukaryota</taxon>
        <taxon>Metazoa</taxon>
        <taxon>Ecdysozoa</taxon>
        <taxon>Arthropoda</taxon>
        <taxon>Chelicerata</taxon>
        <taxon>Arachnida</taxon>
        <taxon>Araneae</taxon>
        <taxon>Araneomorphae</taxon>
        <taxon>Entelegynae</taxon>
        <taxon>Eresoidea</taxon>
        <taxon>Eresidae</taxon>
        <taxon>Stegodyphus</taxon>
    </lineage>
</organism>
<feature type="compositionally biased region" description="Acidic residues" evidence="1">
    <location>
        <begin position="60"/>
        <end position="113"/>
    </location>
</feature>
<sequence length="467" mass="52525">MQKKENENQLKKTVKNDDDAHNNSDLDDDDNDHKAHHSDVDEDYPTGIGADGATGIGADDGMDQDRDTDDDDYDDNREANEADDDDGTNESDADQDDVAAVDEDDVDDNDGQDDASHEANDGDDVGDEQSVQNNQVTAKNKLNQFEQGCFEQAKEKTPAKSAETPKTEIFPISQTTLDDEVTGTKTLYLEHLSTDITTEDIISTEDFNTAEGIKPFSSHILDVVMLKKDPKEQKEWRYNPTKLFLSDIPGNTAISQIAELFPNASQITLNLSHVHPNATITYIHENDALDAFKATMNAEILGRKITVLYSLAASRPKKRKKRAWKYNRRKFKRNSKKMKLLTQQCDGKAALRIQAQRNIPRLQQVKREYKKLSKPACKYKLGDQMPIQPGLNLRLELKLGLKLRPKLFGPYETTKVHPSDCYEIHPQARTPGKAGLPCGHSSLQLLPSSHIWQRQQQSDDSSSYVRK</sequence>
<keyword evidence="3" id="KW-1185">Reference proteome</keyword>
<protein>
    <submittedName>
        <fullName evidence="2">Halomucin</fullName>
    </submittedName>
</protein>
<dbReference type="EMBL" id="KK114371">
    <property type="protein sequence ID" value="KFM62285.1"/>
    <property type="molecule type" value="Genomic_DNA"/>
</dbReference>
<dbReference type="InterPro" id="IPR035979">
    <property type="entry name" value="RBD_domain_sf"/>
</dbReference>
<dbReference type="SUPFAM" id="SSF54928">
    <property type="entry name" value="RNA-binding domain, RBD"/>
    <property type="match status" value="1"/>
</dbReference>
<accession>A0A087TAZ6</accession>
<reference evidence="2 3" key="1">
    <citation type="submission" date="2013-11" db="EMBL/GenBank/DDBJ databases">
        <title>Genome sequencing of Stegodyphus mimosarum.</title>
        <authorList>
            <person name="Bechsgaard J."/>
        </authorList>
    </citation>
    <scope>NUCLEOTIDE SEQUENCE [LARGE SCALE GENOMIC DNA]</scope>
</reference>
<dbReference type="Proteomes" id="UP000054359">
    <property type="component" value="Unassembled WGS sequence"/>
</dbReference>
<dbReference type="AlphaFoldDB" id="A0A087TAZ6"/>
<evidence type="ECO:0000313" key="2">
    <source>
        <dbReference type="EMBL" id="KFM62285.1"/>
    </source>
</evidence>
<proteinExistence type="predicted"/>